<keyword evidence="1" id="KW-0812">Transmembrane</keyword>
<accession>A0A3R8LE85</accession>
<dbReference type="AlphaFoldDB" id="A0A3R8LE85"/>
<evidence type="ECO:0000256" key="1">
    <source>
        <dbReference type="SAM" id="Phobius"/>
    </source>
</evidence>
<sequence length="80" mass="8095">MKKIVGIILAVIGIVTAAINLVFKVNGQTSVARSVSVIGGADGPTSIFLAGKVVDTSAVIGMVVGILLLTAGIFMIARKK</sequence>
<keyword evidence="1" id="KW-0472">Membrane</keyword>
<reference evidence="2" key="1">
    <citation type="submission" date="2018-10" db="EMBL/GenBank/DDBJ databases">
        <title>Schaedlerella arabinophila gen. nov. sp. nov., isolated from the mouse intestinal tract and comparative analysis with the genome of the closely related altered Schaedler flora strain ASF502.</title>
        <authorList>
            <person name="Miyake S."/>
            <person name="Soh M."/>
            <person name="Seedorf H."/>
        </authorList>
    </citation>
    <scope>NUCLEOTIDE SEQUENCE [LARGE SCALE GENOMIC DNA]</scope>
    <source>
        <strain evidence="2">DSM 106076</strain>
    </source>
</reference>
<keyword evidence="1" id="KW-1133">Transmembrane helix</keyword>
<name>A0A3R8LE85_9FIRM</name>
<protein>
    <submittedName>
        <fullName evidence="2">Oxaloacetate decarboxylase</fullName>
    </submittedName>
</protein>
<evidence type="ECO:0000313" key="3">
    <source>
        <dbReference type="Proteomes" id="UP000274920"/>
    </source>
</evidence>
<dbReference type="RefSeq" id="WP_125127164.1">
    <property type="nucleotide sequence ID" value="NZ_CASCYM010000044.1"/>
</dbReference>
<proteinExistence type="predicted"/>
<dbReference type="Proteomes" id="UP000274920">
    <property type="component" value="Unassembled WGS sequence"/>
</dbReference>
<organism evidence="2 3">
    <name type="scientific">Schaedlerella arabinosiphila</name>
    <dbReference type="NCBI Taxonomy" id="2044587"/>
    <lineage>
        <taxon>Bacteria</taxon>
        <taxon>Bacillati</taxon>
        <taxon>Bacillota</taxon>
        <taxon>Clostridia</taxon>
        <taxon>Lachnospirales</taxon>
        <taxon>Lachnospiraceae</taxon>
        <taxon>Schaedlerella</taxon>
    </lineage>
</organism>
<dbReference type="EMBL" id="RHJS01000002">
    <property type="protein sequence ID" value="RRK31506.1"/>
    <property type="molecule type" value="Genomic_DNA"/>
</dbReference>
<evidence type="ECO:0000313" key="2">
    <source>
        <dbReference type="EMBL" id="RRK31506.1"/>
    </source>
</evidence>
<feature type="transmembrane region" description="Helical" evidence="1">
    <location>
        <begin position="58"/>
        <end position="77"/>
    </location>
</feature>
<comment type="caution">
    <text evidence="2">The sequence shown here is derived from an EMBL/GenBank/DDBJ whole genome shotgun (WGS) entry which is preliminary data.</text>
</comment>
<keyword evidence="3" id="KW-1185">Reference proteome</keyword>
<gene>
    <name evidence="2" type="ORF">EBB54_09105</name>
</gene>